<evidence type="ECO:0000259" key="8">
    <source>
        <dbReference type="Pfam" id="PF18004"/>
    </source>
</evidence>
<comment type="similarity">
    <text evidence="2 6">Belongs to the proteasome subunit S1 family.</text>
</comment>
<dbReference type="PANTHER" id="PTHR10943">
    <property type="entry name" value="26S PROTEASOME NON-ATPASE REGULATORY SUBUNIT"/>
    <property type="match status" value="1"/>
</dbReference>
<dbReference type="SMART" id="SM00567">
    <property type="entry name" value="EZ_HEAT"/>
    <property type="match status" value="3"/>
</dbReference>
<dbReference type="SUPFAM" id="SSF48371">
    <property type="entry name" value="ARM repeat"/>
    <property type="match status" value="1"/>
</dbReference>
<feature type="region of interest" description="Disordered" evidence="7">
    <location>
        <begin position="940"/>
        <end position="981"/>
    </location>
</feature>
<dbReference type="GO" id="GO:0043161">
    <property type="term" value="P:proteasome-mediated ubiquitin-dependent protein catabolic process"/>
    <property type="evidence" value="ECO:0007669"/>
    <property type="project" value="TreeGrafter"/>
</dbReference>
<dbReference type="InterPro" id="IPR002015">
    <property type="entry name" value="Proteasome/cyclosome_rpt"/>
</dbReference>
<feature type="domain" description="26S proteasome non-ATPase regulatory subunit 1/RPN2 N-terminal" evidence="9">
    <location>
        <begin position="5"/>
        <end position="327"/>
    </location>
</feature>
<evidence type="ECO:0000256" key="1">
    <source>
        <dbReference type="ARBA" id="ARBA00002187"/>
    </source>
</evidence>
<dbReference type="EMBL" id="JANBPY010000974">
    <property type="protein sequence ID" value="KAJ1962368.1"/>
    <property type="molecule type" value="Genomic_DNA"/>
</dbReference>
<dbReference type="GO" id="GO:0042176">
    <property type="term" value="P:regulation of protein catabolic process"/>
    <property type="evidence" value="ECO:0007669"/>
    <property type="project" value="UniProtKB-UniRule"/>
</dbReference>
<organism evidence="10 11">
    <name type="scientific">Dispira parvispora</name>
    <dbReference type="NCBI Taxonomy" id="1520584"/>
    <lineage>
        <taxon>Eukaryota</taxon>
        <taxon>Fungi</taxon>
        <taxon>Fungi incertae sedis</taxon>
        <taxon>Zoopagomycota</taxon>
        <taxon>Kickxellomycotina</taxon>
        <taxon>Dimargaritomycetes</taxon>
        <taxon>Dimargaritales</taxon>
        <taxon>Dimargaritaceae</taxon>
        <taxon>Dispira</taxon>
    </lineage>
</organism>
<gene>
    <name evidence="10" type="primary">RPN2_1</name>
    <name evidence="10" type="ORF">IWQ62_003553</name>
</gene>
<sequence>MATLTSVGGLISLLEEPEVTLQYHGLSKLNTLADQFWSEISESLTQIEILYEDETFPHRQLAALVLSKIYFNLGEYDEALNFALGAGDLFNLHENSLYTKTVVNTAIERYIAQRVQQWEHDANPKLAEPVASMNPHLEAVVENMFERCFAQKDYNMAIGIALEARRLDVLEKALKQGNCEELHRYVQDACFPLLQSNAFRSKVLRLLVELQLDRQQPDYEAVCQCLMLLNEPHTCADLLLRLVKNGGEDDCLVVCQVAFDLEANATQGFLAKLTERLEEDMASSSAEAEGEAATEASPAKKTLANLISILSGKLTIKLYLDFLFRNNHTDLTILKTTRDRLESRNSVYHSALTFTNAFMHAGTTVDDFLRNSMEWLQRATNWTKFSAAAALGVIHKGQHERALSLMSRYLPQDGVSSSPYSEGGAFFALGLINANRGGSVVKYLTNALTRFQTRDADILRHGACLGLGVAAMATANTALFESLSDVLFSDSAVASEAAGIAMGMVMLGTGSTSSVQEMLQYAHDTQHEKIIRGLAIGIAMIMYGRQDEADALIDELCEDKDPLLRYGAMYTIAMAYCGTGSNQAIKRLLHVAVSDVNDEVRRAAVTALGFILFRTPHQVPRMVQLLTESYNPHVRYGATLALGISCAGTGSREAIALLEPMAKDSVDFVRQGALIALALILVQQSEALNSKVASSRKLFESVITDKHADPMAKFGAVLAQGIIDAGGRNVTVSLQTPSGQPRMPAVVGMCLFTQFWFWYPLTHFLSLAFTPTGFIGLDKNLQVPKMTVISQAKPSLFAYPPPQKTATTDETVKVATAVLSTTAKAKARAKKAEREKKQQADGKAMDVEAPAKPEDAMDTDEPKETTPAPGTPGRNDDSAMAVDSGEPSSAKTPEPKSQTLGNLSRVVPDQWPFITIPTDSRYTPVKKTLLGGILMLHDHQPDQPQELMESLVKKGSESNSSSHSSEVKPPKPFEYPFDNDS</sequence>
<proteinExistence type="inferred from homology"/>
<dbReference type="Pfam" id="PF18004">
    <property type="entry name" value="RPN2_C"/>
    <property type="match status" value="1"/>
</dbReference>
<dbReference type="InterPro" id="IPR016024">
    <property type="entry name" value="ARM-type_fold"/>
</dbReference>
<dbReference type="GO" id="GO:0030234">
    <property type="term" value="F:enzyme regulator activity"/>
    <property type="evidence" value="ECO:0007669"/>
    <property type="project" value="UniProtKB-UniRule"/>
</dbReference>
<feature type="compositionally biased region" description="Polar residues" evidence="7">
    <location>
        <begin position="886"/>
        <end position="901"/>
    </location>
</feature>
<dbReference type="GO" id="GO:0034515">
    <property type="term" value="C:proteasome storage granule"/>
    <property type="evidence" value="ECO:0007669"/>
    <property type="project" value="TreeGrafter"/>
</dbReference>
<dbReference type="Pfam" id="PF01851">
    <property type="entry name" value="PC_rep"/>
    <property type="match status" value="1"/>
</dbReference>
<accession>A0A9W8ATW5</accession>
<evidence type="ECO:0000256" key="3">
    <source>
        <dbReference type="ARBA" id="ARBA00015684"/>
    </source>
</evidence>
<reference evidence="10" key="1">
    <citation type="submission" date="2022-07" db="EMBL/GenBank/DDBJ databases">
        <title>Phylogenomic reconstructions and comparative analyses of Kickxellomycotina fungi.</title>
        <authorList>
            <person name="Reynolds N.K."/>
            <person name="Stajich J.E."/>
            <person name="Barry K."/>
            <person name="Grigoriev I.V."/>
            <person name="Crous P."/>
            <person name="Smith M.E."/>
        </authorList>
    </citation>
    <scope>NUCLEOTIDE SEQUENCE</scope>
    <source>
        <strain evidence="10">RSA 1196</strain>
    </source>
</reference>
<feature type="region of interest" description="Disordered" evidence="7">
    <location>
        <begin position="825"/>
        <end position="901"/>
    </location>
</feature>
<keyword evidence="4" id="KW-0677">Repeat</keyword>
<evidence type="ECO:0000256" key="2">
    <source>
        <dbReference type="ARBA" id="ARBA00006308"/>
    </source>
</evidence>
<dbReference type="Pfam" id="PF21505">
    <property type="entry name" value="RPN2_N"/>
    <property type="match status" value="1"/>
</dbReference>
<dbReference type="GO" id="GO:0005634">
    <property type="term" value="C:nucleus"/>
    <property type="evidence" value="ECO:0007669"/>
    <property type="project" value="TreeGrafter"/>
</dbReference>
<dbReference type="FunFam" id="1.25.10.10:FF:000017">
    <property type="entry name" value="26S proteasome non-ATPase regulatory subunit 1"/>
    <property type="match status" value="1"/>
</dbReference>
<dbReference type="Gene3D" id="1.25.10.10">
    <property type="entry name" value="Leucine-rich Repeat Variant"/>
    <property type="match status" value="1"/>
</dbReference>
<dbReference type="PANTHER" id="PTHR10943:SF2">
    <property type="entry name" value="26S PROTEASOME NON-ATPASE REGULATORY SUBUNIT 1"/>
    <property type="match status" value="1"/>
</dbReference>
<evidence type="ECO:0000313" key="10">
    <source>
        <dbReference type="EMBL" id="KAJ1962368.1"/>
    </source>
</evidence>
<evidence type="ECO:0000259" key="9">
    <source>
        <dbReference type="Pfam" id="PF21505"/>
    </source>
</evidence>
<dbReference type="AlphaFoldDB" id="A0A9W8ATW5"/>
<protein>
    <recommendedName>
        <fullName evidence="3 6">26S proteasome regulatory subunit RPN2</fullName>
    </recommendedName>
</protein>
<evidence type="ECO:0000256" key="6">
    <source>
        <dbReference type="PIRNR" id="PIRNR015947"/>
    </source>
</evidence>
<keyword evidence="5 6" id="KW-0647">Proteasome</keyword>
<comment type="caution">
    <text evidence="10">The sequence shown here is derived from an EMBL/GenBank/DDBJ whole genome shotgun (WGS) entry which is preliminary data.</text>
</comment>
<dbReference type="PIRSF" id="PIRSF015947">
    <property type="entry name" value="26S_Psome_Rpn2"/>
    <property type="match status" value="1"/>
</dbReference>
<dbReference type="GO" id="GO:0008540">
    <property type="term" value="C:proteasome regulatory particle, base subcomplex"/>
    <property type="evidence" value="ECO:0007669"/>
    <property type="project" value="UniProtKB-UniRule"/>
</dbReference>
<dbReference type="Pfam" id="PF13646">
    <property type="entry name" value="HEAT_2"/>
    <property type="match status" value="1"/>
</dbReference>
<feature type="domain" description="26S proteasome regulatory subunit RPN2 C-terminal" evidence="8">
    <location>
        <begin position="772"/>
        <end position="947"/>
    </location>
</feature>
<evidence type="ECO:0000313" key="11">
    <source>
        <dbReference type="Proteomes" id="UP001150925"/>
    </source>
</evidence>
<dbReference type="Proteomes" id="UP001150925">
    <property type="component" value="Unassembled WGS sequence"/>
</dbReference>
<keyword evidence="11" id="KW-1185">Reference proteome</keyword>
<dbReference type="InterPro" id="IPR048570">
    <property type="entry name" value="PSMD1_RPN2_N"/>
</dbReference>
<evidence type="ECO:0000256" key="5">
    <source>
        <dbReference type="ARBA" id="ARBA00022942"/>
    </source>
</evidence>
<dbReference type="InterPro" id="IPR011989">
    <property type="entry name" value="ARM-like"/>
</dbReference>
<name>A0A9W8ATW5_9FUNG</name>
<dbReference type="InterPro" id="IPR040623">
    <property type="entry name" value="RPN2_C"/>
</dbReference>
<evidence type="ECO:0000256" key="7">
    <source>
        <dbReference type="SAM" id="MobiDB-lite"/>
    </source>
</evidence>
<dbReference type="InterPro" id="IPR004155">
    <property type="entry name" value="PBS_lyase_HEAT"/>
</dbReference>
<feature type="compositionally biased region" description="Basic and acidic residues" evidence="7">
    <location>
        <begin position="830"/>
        <end position="864"/>
    </location>
</feature>
<dbReference type="InterPro" id="IPR016642">
    <property type="entry name" value="26S_Psome_Rpn2"/>
</dbReference>
<evidence type="ECO:0000256" key="4">
    <source>
        <dbReference type="ARBA" id="ARBA00022737"/>
    </source>
</evidence>
<comment type="function">
    <text evidence="1 6">Acts as a regulatory subunit of the 26S proteasome which is involved in the ATP-dependent degradation of ubiquitinated proteins.</text>
</comment>
<dbReference type="OrthoDB" id="261572at2759"/>